<accession>A0A840CV77</accession>
<dbReference type="RefSeq" id="WP_183207926.1">
    <property type="nucleotide sequence ID" value="NZ_JACIER010000003.1"/>
</dbReference>
<feature type="chain" id="PRO_5032816415" description="DUF4906 domain-containing protein" evidence="1">
    <location>
        <begin position="25"/>
        <end position="884"/>
    </location>
</feature>
<evidence type="ECO:0000256" key="1">
    <source>
        <dbReference type="SAM" id="SignalP"/>
    </source>
</evidence>
<name>A0A840CV77_9BACE</name>
<sequence>MKTIKNLSFLLATCFLLCLSACHEQEDYGEQIQDGKLVLNYQVDGGMEVPTYAVAAQAHECRINDVYTLFFRSSSHATDPNKYAGYSRSVVSAATSTGNVRVTLPAGEKADDQWQLLFLANFDANAFLDDEANIDDLLTNKVSAKTYEEACEYLMASYTQAAGMGAPLAMSAQATKAASTNAVHINFKRRVARIDVNNSAVSNFELETVQVWNARTRGYMFDKVGNYPDSDFCHYKDQVVNAVNEKVEAKLYAFPNSVDVTDIEDEVTTCLIIGGKYAGSSTTTYYRVNVCPAASQQLLNANGSYTINITKVNSAGEDTEEEAYKSPLKMEYEINEWDDSFLGIYVFDKDGNGLGVSQRKVIFSEEGNQSVELEVFTLKSATNPITENWVLGGLQGANASTYFSADRNSISDDENYLTVTTLIDNATLYDREATFDVTWGNISIPINLTQLNPNSLISKISLLPDELEFEKPGGTQEICVNLQGNFGGIGREDITPVALYQGSESDWLTLGPGTTPDSPALGLFYFNVTASEYTTGTNRLADIKFVVTQGDLIATAQALVRQNNMVREVAIYLLEKSGTDYEYRGLASEYFSGVKGFDSEEDMSDHLHFAIMAPDQFKYQMKIKSSMDWEVSSTIGTSSNLRFSPSSGTGDANTESIVEITVTSQADSGWDGGFYIEYENGVQTEFIVHQQGAFKKLGEYTNDSNVSVESDHIYYYGVFKMNKKLWLDRNIGATVGQDGINGYFTNVPDSDIPSDPAAKGVYFTRAQADKACPPGFRLPKGVKNSGDGEWDWVEANLVWSGLNGNAAAGGVAYRYVQYVTYSDNPLKRWFLPVGGWNAYQSESYGYLWSQGTGYLYYATRTSGNKGLNTFYDDRDVMVRCVQDN</sequence>
<protein>
    <recommendedName>
        <fullName evidence="4">DUF4906 domain-containing protein</fullName>
    </recommendedName>
</protein>
<evidence type="ECO:0008006" key="4">
    <source>
        <dbReference type="Google" id="ProtNLM"/>
    </source>
</evidence>
<gene>
    <name evidence="2" type="ORF">GGR06_000973</name>
</gene>
<keyword evidence="3" id="KW-1185">Reference proteome</keyword>
<dbReference type="EMBL" id="JACIER010000003">
    <property type="protein sequence ID" value="MBB4043206.1"/>
    <property type="molecule type" value="Genomic_DNA"/>
</dbReference>
<keyword evidence="1" id="KW-0732">Signal</keyword>
<dbReference type="Proteomes" id="UP000560658">
    <property type="component" value="Unassembled WGS sequence"/>
</dbReference>
<feature type="signal peptide" evidence="1">
    <location>
        <begin position="1"/>
        <end position="24"/>
    </location>
</feature>
<comment type="caution">
    <text evidence="2">The sequence shown here is derived from an EMBL/GenBank/DDBJ whole genome shotgun (WGS) entry which is preliminary data.</text>
</comment>
<organism evidence="2 3">
    <name type="scientific">Bacteroides reticulotermitis</name>
    <dbReference type="NCBI Taxonomy" id="1133319"/>
    <lineage>
        <taxon>Bacteria</taxon>
        <taxon>Pseudomonadati</taxon>
        <taxon>Bacteroidota</taxon>
        <taxon>Bacteroidia</taxon>
        <taxon>Bacteroidales</taxon>
        <taxon>Bacteroidaceae</taxon>
        <taxon>Bacteroides</taxon>
    </lineage>
</organism>
<evidence type="ECO:0000313" key="3">
    <source>
        <dbReference type="Proteomes" id="UP000560658"/>
    </source>
</evidence>
<proteinExistence type="predicted"/>
<evidence type="ECO:0000313" key="2">
    <source>
        <dbReference type="EMBL" id="MBB4043206.1"/>
    </source>
</evidence>
<dbReference type="AlphaFoldDB" id="A0A840CV77"/>
<dbReference type="Gene3D" id="2.60.40.2580">
    <property type="match status" value="1"/>
</dbReference>
<reference evidence="2" key="1">
    <citation type="submission" date="2020-08" db="EMBL/GenBank/DDBJ databases">
        <title>Genomic Encyclopedia of Type Strains, Phase IV (KMG-IV): sequencing the most valuable type-strain genomes for metagenomic binning, comparative biology and taxonomic classification.</title>
        <authorList>
            <person name="Goeker M."/>
        </authorList>
    </citation>
    <scope>NUCLEOTIDE SEQUENCE [LARGE SCALE GENOMIC DNA]</scope>
    <source>
        <strain evidence="2">DSM 105720</strain>
    </source>
</reference>